<feature type="compositionally biased region" description="Polar residues" evidence="8">
    <location>
        <begin position="393"/>
        <end position="403"/>
    </location>
</feature>
<keyword evidence="10" id="KW-1185">Reference proteome</keyword>
<feature type="coiled-coil region" evidence="7">
    <location>
        <begin position="172"/>
        <end position="203"/>
    </location>
</feature>
<evidence type="ECO:0000313" key="10">
    <source>
        <dbReference type="Proteomes" id="UP000046395"/>
    </source>
</evidence>
<comment type="subcellular location">
    <subcellularLocation>
        <location evidence="1">Endoplasmic reticulum membrane</location>
        <topology evidence="1">Peripheral membrane protein</topology>
    </subcellularLocation>
</comment>
<dbReference type="WBParaSite" id="TMUE_2000007341.2">
    <property type="protein sequence ID" value="TMUE_2000007341.2"/>
    <property type="gene ID" value="WBGene00287344"/>
</dbReference>
<dbReference type="Pfam" id="PF23187">
    <property type="entry name" value="UBX7_N"/>
    <property type="match status" value="1"/>
</dbReference>
<dbReference type="InterPro" id="IPR036249">
    <property type="entry name" value="Thioredoxin-like_sf"/>
</dbReference>
<dbReference type="SUPFAM" id="SSF54236">
    <property type="entry name" value="Ubiquitin-like"/>
    <property type="match status" value="1"/>
</dbReference>
<comment type="function">
    <text evidence="6">Involved in endoplasmic reticulum-associated protein degradation (ERAD). Acts as a platform to recruit both UBQLN1 and VCP to the ER during ERAD.</text>
</comment>
<dbReference type="AlphaFoldDB" id="A0A5S6QIW7"/>
<name>A0A5S6QIW7_TRIMR</name>
<dbReference type="STRING" id="70415.A0A5S6QIW7"/>
<keyword evidence="7" id="KW-0175">Coiled coil</keyword>
<reference evidence="10" key="1">
    <citation type="submission" date="2013-11" db="EMBL/GenBank/DDBJ databases">
        <authorList>
            <person name="Aslett M."/>
        </authorList>
    </citation>
    <scope>NUCLEOTIDE SEQUENCE [LARGE SCALE GENOMIC DNA]</scope>
    <source>
        <strain evidence="10">Edinburgh</strain>
    </source>
</reference>
<evidence type="ECO:0000256" key="5">
    <source>
        <dbReference type="ARBA" id="ARBA00041575"/>
    </source>
</evidence>
<dbReference type="GO" id="GO:0006986">
    <property type="term" value="P:response to unfolded protein"/>
    <property type="evidence" value="ECO:0007669"/>
    <property type="project" value="UniProtKB-KW"/>
</dbReference>
<dbReference type="WBParaSite" id="TMUE_2000007341.1">
    <property type="protein sequence ID" value="TMUE_2000007341.1"/>
    <property type="gene ID" value="WBGene00287344"/>
</dbReference>
<reference evidence="11" key="3">
    <citation type="submission" date="2019-12" db="UniProtKB">
        <authorList>
            <consortium name="WormBaseParasite"/>
        </authorList>
    </citation>
    <scope>IDENTIFICATION</scope>
</reference>
<evidence type="ECO:0000256" key="2">
    <source>
        <dbReference type="ARBA" id="ARBA00023230"/>
    </source>
</evidence>
<accession>A0A5S6QIW7</accession>
<organism evidence="10 11">
    <name type="scientific">Trichuris muris</name>
    <name type="common">Mouse whipworm</name>
    <dbReference type="NCBI Taxonomy" id="70415"/>
    <lineage>
        <taxon>Eukaryota</taxon>
        <taxon>Metazoa</taxon>
        <taxon>Ecdysozoa</taxon>
        <taxon>Nematoda</taxon>
        <taxon>Enoplea</taxon>
        <taxon>Dorylaimia</taxon>
        <taxon>Trichinellida</taxon>
        <taxon>Trichuridae</taxon>
        <taxon>Trichuris</taxon>
    </lineage>
</organism>
<comment type="subunit">
    <text evidence="3">Directly interacts with VCP. Interacts with UBQLN1. Forms a complex with VCP and UBQLN1.</text>
</comment>
<evidence type="ECO:0000313" key="11">
    <source>
        <dbReference type="WBParaSite" id="TMUE_2000007341.1"/>
    </source>
</evidence>
<dbReference type="Gene3D" id="3.10.20.90">
    <property type="entry name" value="Phosphatidylinositol 3-kinase Catalytic Subunit, Chain A, domain 1"/>
    <property type="match status" value="1"/>
</dbReference>
<dbReference type="GO" id="GO:0036503">
    <property type="term" value="P:ERAD pathway"/>
    <property type="evidence" value="ECO:0007669"/>
    <property type="project" value="TreeGrafter"/>
</dbReference>
<dbReference type="InterPro" id="IPR001012">
    <property type="entry name" value="UBX_dom"/>
</dbReference>
<dbReference type="GO" id="GO:0005789">
    <property type="term" value="C:endoplasmic reticulum membrane"/>
    <property type="evidence" value="ECO:0007669"/>
    <property type="project" value="UniProtKB-SubCell"/>
</dbReference>
<evidence type="ECO:0000256" key="4">
    <source>
        <dbReference type="ARBA" id="ARBA00040925"/>
    </source>
</evidence>
<proteinExistence type="predicted"/>
<evidence type="ECO:0000259" key="9">
    <source>
        <dbReference type="PROSITE" id="PS50033"/>
    </source>
</evidence>
<keyword evidence="2" id="KW-0834">Unfolded protein response</keyword>
<evidence type="ECO:0000256" key="7">
    <source>
        <dbReference type="SAM" id="Coils"/>
    </source>
</evidence>
<dbReference type="PANTHER" id="PTHR46424">
    <property type="entry name" value="UBX DOMAIN-CONTAINING PROTEIN 4"/>
    <property type="match status" value="1"/>
</dbReference>
<dbReference type="CDD" id="cd01767">
    <property type="entry name" value="UBX"/>
    <property type="match status" value="1"/>
</dbReference>
<dbReference type="PROSITE" id="PS50033">
    <property type="entry name" value="UBX"/>
    <property type="match status" value="1"/>
</dbReference>
<evidence type="ECO:0000256" key="8">
    <source>
        <dbReference type="SAM" id="MobiDB-lite"/>
    </source>
</evidence>
<protein>
    <recommendedName>
        <fullName evidence="4">UBX domain-containing protein 4</fullName>
    </recommendedName>
    <alternativeName>
        <fullName evidence="5">UBX domain-containing protein 2</fullName>
    </alternativeName>
</protein>
<dbReference type="Proteomes" id="UP000046395">
    <property type="component" value="Unassembled WGS sequence"/>
</dbReference>
<dbReference type="Pfam" id="PF00789">
    <property type="entry name" value="UBX"/>
    <property type="match status" value="1"/>
</dbReference>
<dbReference type="InterPro" id="IPR029071">
    <property type="entry name" value="Ubiquitin-like_domsf"/>
</dbReference>
<dbReference type="SMART" id="SM00166">
    <property type="entry name" value="UBX"/>
    <property type="match status" value="1"/>
</dbReference>
<sequence length="403" mass="45546">MEVEAKAVWYEGDVTTAVGLVKQSKGTLIVLVYRNGNESEKAIEHWENGHIRSMLVEKNYVALKLEESTAAAKQFSSIYPVLSYPSTYFIRYDGSVLDVMVGPCKIGDLEWKIKKLVEKKPLPKLNNSNSPCHLPDPGVQSQNVACLTDKPGSECKGSESHDLSSDASKVEAKKVLNEIRAKKAEDERLREQLRKQIEADRREKGLRYDTHKEKQKAEVRKRVIEKQTEERKRKESVHARIQCRFPNGDRIEKVFDKTEKLEAVYHVVRRSMEKPGDFKLICLFSRQEYTAKDLDKSLQELGLDPSAVLLVLTEPKQQPIVGVNPVGHIVNLIYGWLLNPAWRMVSRVVGWLFPFTVGSSPSGTNASNKDANGDRPRRGRLSMSGSDDDDNNAVWNGNSTQQL</sequence>
<feature type="domain" description="UBX" evidence="9">
    <location>
        <begin position="234"/>
        <end position="311"/>
    </location>
</feature>
<reference evidence="10" key="2">
    <citation type="submission" date="2014-03" db="EMBL/GenBank/DDBJ databases">
        <title>The whipworm genome and dual-species transcriptomics of an intimate host-pathogen interaction.</title>
        <authorList>
            <person name="Foth B.J."/>
            <person name="Tsai I.J."/>
            <person name="Reid A.J."/>
            <person name="Bancroft A.J."/>
            <person name="Nichol S."/>
            <person name="Tracey A."/>
            <person name="Holroyd N."/>
            <person name="Cotton J.A."/>
            <person name="Stanley E.J."/>
            <person name="Zarowiecki M."/>
            <person name="Liu J.Z."/>
            <person name="Huckvale T."/>
            <person name="Cooper P.J."/>
            <person name="Grencis R.K."/>
            <person name="Berriman M."/>
        </authorList>
    </citation>
    <scope>NUCLEOTIDE SEQUENCE [LARGE SCALE GENOMIC DNA]</scope>
    <source>
        <strain evidence="10">Edinburgh</strain>
    </source>
</reference>
<evidence type="ECO:0000256" key="6">
    <source>
        <dbReference type="ARBA" id="ARBA00046062"/>
    </source>
</evidence>
<feature type="region of interest" description="Disordered" evidence="8">
    <location>
        <begin position="362"/>
        <end position="403"/>
    </location>
</feature>
<dbReference type="PANTHER" id="PTHR46424:SF1">
    <property type="entry name" value="UBX DOMAIN-CONTAINING PROTEIN 4"/>
    <property type="match status" value="1"/>
</dbReference>
<dbReference type="SUPFAM" id="SSF52833">
    <property type="entry name" value="Thioredoxin-like"/>
    <property type="match status" value="1"/>
</dbReference>
<evidence type="ECO:0000256" key="1">
    <source>
        <dbReference type="ARBA" id="ARBA00004406"/>
    </source>
</evidence>
<evidence type="ECO:0000256" key="3">
    <source>
        <dbReference type="ARBA" id="ARBA00038812"/>
    </source>
</evidence>